<dbReference type="PANTHER" id="PTHR43384">
    <property type="entry name" value="SEPTUM SITE-DETERMINING PROTEIN MIND HOMOLOG, CHLOROPLASTIC-RELATED"/>
    <property type="match status" value="1"/>
</dbReference>
<dbReference type="HOGENOM" id="CLU_037612_0_0_9"/>
<dbReference type="AlphaFoldDB" id="M1Z4R9"/>
<reference evidence="3 4" key="1">
    <citation type="submission" date="2016-11" db="EMBL/GenBank/DDBJ databases">
        <authorList>
            <person name="Manzoor S."/>
        </authorList>
    </citation>
    <scope>NUCLEOTIDE SEQUENCE [LARGE SCALE GENOMIC DNA]</scope>
    <source>
        <strain evidence="3">Clostridium ultunense strain Esp</strain>
    </source>
</reference>
<evidence type="ECO:0000313" key="3">
    <source>
        <dbReference type="EMBL" id="SHD77034.1"/>
    </source>
</evidence>
<keyword evidence="1" id="KW-0547">Nucleotide-binding</keyword>
<protein>
    <submittedName>
        <fullName evidence="3">Site-determining protein</fullName>
    </submittedName>
</protein>
<dbReference type="PANTHER" id="PTHR43384:SF4">
    <property type="entry name" value="CELLULOSE BIOSYNTHESIS PROTEIN BCSQ-RELATED"/>
    <property type="match status" value="1"/>
</dbReference>
<dbReference type="GO" id="GO:0005829">
    <property type="term" value="C:cytosol"/>
    <property type="evidence" value="ECO:0007669"/>
    <property type="project" value="TreeGrafter"/>
</dbReference>
<gene>
    <name evidence="3" type="ORF">CUESP1_1671</name>
</gene>
<accession>M1Z4R9</accession>
<dbReference type="EMBL" id="LT669839">
    <property type="protein sequence ID" value="SHD77034.1"/>
    <property type="molecule type" value="Genomic_DNA"/>
</dbReference>
<dbReference type="GO" id="GO:0016887">
    <property type="term" value="F:ATP hydrolysis activity"/>
    <property type="evidence" value="ECO:0007669"/>
    <property type="project" value="TreeGrafter"/>
</dbReference>
<keyword evidence="4" id="KW-1185">Reference proteome</keyword>
<dbReference type="PIRSF" id="PIRSF003092">
    <property type="entry name" value="MinD"/>
    <property type="match status" value="1"/>
</dbReference>
<name>M1Z4R9_9FIRM</name>
<dbReference type="CDD" id="cd02038">
    <property type="entry name" value="FlhG-like"/>
    <property type="match status" value="1"/>
</dbReference>
<dbReference type="GO" id="GO:0051782">
    <property type="term" value="P:negative regulation of cell division"/>
    <property type="evidence" value="ECO:0007669"/>
    <property type="project" value="TreeGrafter"/>
</dbReference>
<dbReference type="OrthoDB" id="9816297at2"/>
<evidence type="ECO:0000256" key="2">
    <source>
        <dbReference type="ARBA" id="ARBA00022840"/>
    </source>
</evidence>
<dbReference type="Pfam" id="PF10609">
    <property type="entry name" value="ParA"/>
    <property type="match status" value="1"/>
</dbReference>
<keyword evidence="2" id="KW-0067">ATP-binding</keyword>
<dbReference type="InterPro" id="IPR025501">
    <property type="entry name" value="MinD_FleN"/>
</dbReference>
<dbReference type="GO" id="GO:0005524">
    <property type="term" value="F:ATP binding"/>
    <property type="evidence" value="ECO:0007669"/>
    <property type="project" value="UniProtKB-KW"/>
</dbReference>
<evidence type="ECO:0000313" key="4">
    <source>
        <dbReference type="Proteomes" id="UP000245423"/>
    </source>
</evidence>
<dbReference type="Proteomes" id="UP000245423">
    <property type="component" value="Chromosome 1"/>
</dbReference>
<sequence>MKDQAEKLRQLMKGKVGRETNSFFKKKAKVVAVTSGKGGVGKTNFAINLAISIKRLGYKVLVLDADLGLANIEILTGINIKYTIADLLASGKRIDEIVGNGPEGIKIISGGTGLHELSIMNDENIERLLTEIERLESLTDFIIIDTGAGISNTVLNFVMAADEAILITTPDPTSIMDGYTMIKALTNNGYRGKLNIVTNIVNSRKEAMDTFNKLNKASNSFLKIELYFLGYLEKNNIVSKAVKNQTPFVLSSPKSTISKRINIMALKFIDSNSDVEIENDMGFTQKLKNLLFRRGGS</sequence>
<dbReference type="RefSeq" id="WP_005582675.1">
    <property type="nucleotide sequence ID" value="NZ_LT669839.1"/>
</dbReference>
<dbReference type="Gene3D" id="3.40.50.300">
    <property type="entry name" value="P-loop containing nucleotide triphosphate hydrolases"/>
    <property type="match status" value="1"/>
</dbReference>
<dbReference type="SUPFAM" id="SSF52540">
    <property type="entry name" value="P-loop containing nucleoside triphosphate hydrolases"/>
    <property type="match status" value="1"/>
</dbReference>
<organism evidence="3 4">
    <name type="scientific">[Clostridium] ultunense Esp</name>
    <dbReference type="NCBI Taxonomy" id="1288971"/>
    <lineage>
        <taxon>Bacteria</taxon>
        <taxon>Bacillati</taxon>
        <taxon>Bacillota</taxon>
        <taxon>Tissierellia</taxon>
        <taxon>Tissierellales</taxon>
        <taxon>Tepidimicrobiaceae</taxon>
        <taxon>Schnuerera</taxon>
    </lineage>
</organism>
<dbReference type="GO" id="GO:0009898">
    <property type="term" value="C:cytoplasmic side of plasma membrane"/>
    <property type="evidence" value="ECO:0007669"/>
    <property type="project" value="TreeGrafter"/>
</dbReference>
<evidence type="ECO:0000256" key="1">
    <source>
        <dbReference type="ARBA" id="ARBA00022741"/>
    </source>
</evidence>
<dbReference type="InterPro" id="IPR033756">
    <property type="entry name" value="YlxH/NBP35"/>
</dbReference>
<dbReference type="InterPro" id="IPR050625">
    <property type="entry name" value="ParA/MinD_ATPase"/>
</dbReference>
<proteinExistence type="predicted"/>
<dbReference type="InterPro" id="IPR027417">
    <property type="entry name" value="P-loop_NTPase"/>
</dbReference>
<dbReference type="InterPro" id="IPR033875">
    <property type="entry name" value="FlhG"/>
</dbReference>